<evidence type="ECO:0000313" key="1">
    <source>
        <dbReference type="EMBL" id="GIY68333.1"/>
    </source>
</evidence>
<keyword evidence="2" id="KW-1185">Reference proteome</keyword>
<reference evidence="1 2" key="1">
    <citation type="submission" date="2021-06" db="EMBL/GenBank/DDBJ databases">
        <title>Caerostris darwini draft genome.</title>
        <authorList>
            <person name="Kono N."/>
            <person name="Arakawa K."/>
        </authorList>
    </citation>
    <scope>NUCLEOTIDE SEQUENCE [LARGE SCALE GENOMIC DNA]</scope>
</reference>
<comment type="caution">
    <text evidence="1">The sequence shown here is derived from an EMBL/GenBank/DDBJ whole genome shotgun (WGS) entry which is preliminary data.</text>
</comment>
<organism evidence="1 2">
    <name type="scientific">Caerostris darwini</name>
    <dbReference type="NCBI Taxonomy" id="1538125"/>
    <lineage>
        <taxon>Eukaryota</taxon>
        <taxon>Metazoa</taxon>
        <taxon>Ecdysozoa</taxon>
        <taxon>Arthropoda</taxon>
        <taxon>Chelicerata</taxon>
        <taxon>Arachnida</taxon>
        <taxon>Araneae</taxon>
        <taxon>Araneomorphae</taxon>
        <taxon>Entelegynae</taxon>
        <taxon>Araneoidea</taxon>
        <taxon>Araneidae</taxon>
        <taxon>Caerostris</taxon>
    </lineage>
</organism>
<protein>
    <submittedName>
        <fullName evidence="1">Uncharacterized protein</fullName>
    </submittedName>
</protein>
<accession>A0AAV4VE14</accession>
<dbReference type="Proteomes" id="UP001054837">
    <property type="component" value="Unassembled WGS sequence"/>
</dbReference>
<gene>
    <name evidence="1" type="ORF">CDAR_17411</name>
</gene>
<dbReference type="EMBL" id="BPLQ01012857">
    <property type="protein sequence ID" value="GIY68333.1"/>
    <property type="molecule type" value="Genomic_DNA"/>
</dbReference>
<dbReference type="AlphaFoldDB" id="A0AAV4VE14"/>
<name>A0AAV4VE14_9ARAC</name>
<proteinExistence type="predicted"/>
<sequence length="120" mass="13479">MTNGVLQIMDHVFMCYVHPTSTPTSGLTASITSRHLNKGVTHYASGRSWLMDLEHRKKKRRGLEAAWRTKVITKVAPGKKKWEHVINVLGSVAIDLGQSLQTEKGEGWNERERVGVENSL</sequence>
<evidence type="ECO:0000313" key="2">
    <source>
        <dbReference type="Proteomes" id="UP001054837"/>
    </source>
</evidence>